<dbReference type="EMBL" id="JAVRJZ010000019">
    <property type="protein sequence ID" value="KAK2706743.1"/>
    <property type="molecule type" value="Genomic_DNA"/>
</dbReference>
<dbReference type="Gene3D" id="3.30.70.270">
    <property type="match status" value="1"/>
</dbReference>
<dbReference type="InterPro" id="IPR043128">
    <property type="entry name" value="Rev_trsase/Diguanyl_cyclase"/>
</dbReference>
<keyword evidence="2" id="KW-1185">Reference proteome</keyword>
<protein>
    <submittedName>
        <fullName evidence="1">Uncharacterized protein</fullName>
    </submittedName>
</protein>
<dbReference type="Gene3D" id="3.10.10.10">
    <property type="entry name" value="HIV Type 1 Reverse Transcriptase, subunit A, domain 1"/>
    <property type="match status" value="1"/>
</dbReference>
<reference evidence="1" key="1">
    <citation type="submission" date="2023-07" db="EMBL/GenBank/DDBJ databases">
        <title>Chromosome-level genome assembly of Artemia franciscana.</title>
        <authorList>
            <person name="Jo E."/>
        </authorList>
    </citation>
    <scope>NUCLEOTIDE SEQUENCE</scope>
    <source>
        <tissue evidence="1">Whole body</tissue>
    </source>
</reference>
<name>A0AA88HD66_ARTSF</name>
<accession>A0AA88HD66</accession>
<dbReference type="PANTHER" id="PTHR37984:SF7">
    <property type="entry name" value="INTEGRASE CATALYTIC DOMAIN-CONTAINING PROTEIN"/>
    <property type="match status" value="1"/>
</dbReference>
<organism evidence="1 2">
    <name type="scientific">Artemia franciscana</name>
    <name type="common">Brine shrimp</name>
    <name type="synonym">Artemia sanfranciscana</name>
    <dbReference type="NCBI Taxonomy" id="6661"/>
    <lineage>
        <taxon>Eukaryota</taxon>
        <taxon>Metazoa</taxon>
        <taxon>Ecdysozoa</taxon>
        <taxon>Arthropoda</taxon>
        <taxon>Crustacea</taxon>
        <taxon>Branchiopoda</taxon>
        <taxon>Anostraca</taxon>
        <taxon>Artemiidae</taxon>
        <taxon>Artemia</taxon>
    </lineage>
</organism>
<sequence>MVIIEKKNRTVRTCIDPVDINKCIKCPYYPIPTLEDVTAKLHGAKVFRLTLVRNPIHKARPRVQGLMLQLLPYDLQLQFWPGSEISIANALVCLHLLDIDVKLPTEIDVYDHQISRHLPVFDEKVLRIQEETAKDSQLRILAKTIHEGWPKSRKICQSEAHRFCNIQHELSRNKGIIFKGKRLVIFKILQPETTPRCSC</sequence>
<proteinExistence type="predicted"/>
<dbReference type="GO" id="GO:0071897">
    <property type="term" value="P:DNA biosynthetic process"/>
    <property type="evidence" value="ECO:0007669"/>
    <property type="project" value="UniProtKB-ARBA"/>
</dbReference>
<gene>
    <name evidence="1" type="ORF">QYM36_014696</name>
</gene>
<dbReference type="AlphaFoldDB" id="A0AA88HD66"/>
<dbReference type="InterPro" id="IPR050951">
    <property type="entry name" value="Retrovirus_Pol_polyprotein"/>
</dbReference>
<comment type="caution">
    <text evidence="1">The sequence shown here is derived from an EMBL/GenBank/DDBJ whole genome shotgun (WGS) entry which is preliminary data.</text>
</comment>
<dbReference type="PANTHER" id="PTHR37984">
    <property type="entry name" value="PROTEIN CBG26694"/>
    <property type="match status" value="1"/>
</dbReference>
<dbReference type="Proteomes" id="UP001187531">
    <property type="component" value="Unassembled WGS sequence"/>
</dbReference>
<evidence type="ECO:0000313" key="2">
    <source>
        <dbReference type="Proteomes" id="UP001187531"/>
    </source>
</evidence>
<evidence type="ECO:0000313" key="1">
    <source>
        <dbReference type="EMBL" id="KAK2706743.1"/>
    </source>
</evidence>
<dbReference type="SUPFAM" id="SSF56672">
    <property type="entry name" value="DNA/RNA polymerases"/>
    <property type="match status" value="1"/>
</dbReference>
<dbReference type="InterPro" id="IPR043502">
    <property type="entry name" value="DNA/RNA_pol_sf"/>
</dbReference>